<evidence type="ECO:0000313" key="5">
    <source>
        <dbReference type="EMBL" id="PKK87842.1"/>
    </source>
</evidence>
<keyword evidence="3" id="KW-0786">Thiamine pyrophosphate</keyword>
<dbReference type="Pfam" id="PF02779">
    <property type="entry name" value="Transket_pyr"/>
    <property type="match status" value="1"/>
</dbReference>
<gene>
    <name evidence="5" type="ORF">CVV64_21355</name>
</gene>
<comment type="similarity">
    <text evidence="2">Belongs to the transketolase family.</text>
</comment>
<organism evidence="5 6">
    <name type="scientific">Candidatus Wallbacteria bacterium HGW-Wallbacteria-1</name>
    <dbReference type="NCBI Taxonomy" id="2013854"/>
    <lineage>
        <taxon>Bacteria</taxon>
        <taxon>Candidatus Walliibacteriota</taxon>
    </lineage>
</organism>
<dbReference type="SUPFAM" id="SSF52518">
    <property type="entry name" value="Thiamin diphosphate-binding fold (THDP-binding)"/>
    <property type="match status" value="1"/>
</dbReference>
<dbReference type="CDD" id="cd07033">
    <property type="entry name" value="TPP_PYR_DXS_TK_like"/>
    <property type="match status" value="1"/>
</dbReference>
<dbReference type="InterPro" id="IPR005475">
    <property type="entry name" value="Transketolase-like_Pyr-bd"/>
</dbReference>
<comment type="cofactor">
    <cofactor evidence="1">
        <name>thiamine diphosphate</name>
        <dbReference type="ChEBI" id="CHEBI:58937"/>
    </cofactor>
</comment>
<sequence length="175" mass="19211">MSSIQMQKASKPTRRSAAERMVEYGAIDNEFTVMEADIGKSTNSYLFGEVYPDRYFQMGIAELNMMSAAAGMAAGGRPVVVCGYGVFLSMRALESVRSMICYPNLNVKLFASHGGITAAIDGVSHQSTEDISHLGTLPNMRILVPCDTISTQACFDLAMENPGPFYMRYIRDAMY</sequence>
<protein>
    <submittedName>
        <fullName evidence="5">Transketolase</fullName>
    </submittedName>
</protein>
<dbReference type="Proteomes" id="UP000233256">
    <property type="component" value="Unassembled WGS sequence"/>
</dbReference>
<evidence type="ECO:0000313" key="6">
    <source>
        <dbReference type="Proteomes" id="UP000233256"/>
    </source>
</evidence>
<feature type="non-terminal residue" evidence="5">
    <location>
        <position position="175"/>
    </location>
</feature>
<dbReference type="Gene3D" id="3.40.50.970">
    <property type="match status" value="1"/>
</dbReference>
<evidence type="ECO:0000256" key="1">
    <source>
        <dbReference type="ARBA" id="ARBA00001964"/>
    </source>
</evidence>
<evidence type="ECO:0000256" key="2">
    <source>
        <dbReference type="ARBA" id="ARBA00007131"/>
    </source>
</evidence>
<dbReference type="PANTHER" id="PTHR43825">
    <property type="entry name" value="PYRUVATE DEHYDROGENASE E1 COMPONENT"/>
    <property type="match status" value="1"/>
</dbReference>
<comment type="caution">
    <text evidence="5">The sequence shown here is derived from an EMBL/GenBank/DDBJ whole genome shotgun (WGS) entry which is preliminary data.</text>
</comment>
<dbReference type="InterPro" id="IPR051157">
    <property type="entry name" value="PDH/Transketolase"/>
</dbReference>
<dbReference type="EMBL" id="PGXC01000097">
    <property type="protein sequence ID" value="PKK87842.1"/>
    <property type="molecule type" value="Genomic_DNA"/>
</dbReference>
<accession>A0A2N1PHP1</accession>
<evidence type="ECO:0000256" key="3">
    <source>
        <dbReference type="ARBA" id="ARBA00023052"/>
    </source>
</evidence>
<dbReference type="SMART" id="SM00861">
    <property type="entry name" value="Transket_pyr"/>
    <property type="match status" value="1"/>
</dbReference>
<dbReference type="PANTHER" id="PTHR43825:SF1">
    <property type="entry name" value="TRANSKETOLASE-LIKE PYRIMIDINE-BINDING DOMAIN-CONTAINING PROTEIN"/>
    <property type="match status" value="1"/>
</dbReference>
<proteinExistence type="inferred from homology"/>
<evidence type="ECO:0000259" key="4">
    <source>
        <dbReference type="SMART" id="SM00861"/>
    </source>
</evidence>
<dbReference type="FunFam" id="3.40.50.970:FF:000129">
    <property type="entry name" value="Transketolase"/>
    <property type="match status" value="1"/>
</dbReference>
<dbReference type="AlphaFoldDB" id="A0A2N1PHP1"/>
<name>A0A2N1PHP1_9BACT</name>
<dbReference type="InterPro" id="IPR029061">
    <property type="entry name" value="THDP-binding"/>
</dbReference>
<reference evidence="5 6" key="1">
    <citation type="journal article" date="2017" name="ISME J.">
        <title>Potential for microbial H2 and metal transformations associated with novel bacteria and archaea in deep terrestrial subsurface sediments.</title>
        <authorList>
            <person name="Hernsdorf A.W."/>
            <person name="Amano Y."/>
            <person name="Miyakawa K."/>
            <person name="Ise K."/>
            <person name="Suzuki Y."/>
            <person name="Anantharaman K."/>
            <person name="Probst A."/>
            <person name="Burstein D."/>
            <person name="Thomas B.C."/>
            <person name="Banfield J.F."/>
        </authorList>
    </citation>
    <scope>NUCLEOTIDE SEQUENCE [LARGE SCALE GENOMIC DNA]</scope>
    <source>
        <strain evidence="5">HGW-Wallbacteria-1</strain>
    </source>
</reference>
<feature type="domain" description="Transketolase-like pyrimidine-binding" evidence="4">
    <location>
        <begin position="11"/>
        <end position="174"/>
    </location>
</feature>